<dbReference type="RefSeq" id="YP_010741043.1">
    <property type="nucleotide sequence ID" value="NC_073063.1"/>
</dbReference>
<name>A0A3G8F895_9CAUD</name>
<dbReference type="Proteomes" id="UP000282414">
    <property type="component" value="Segment"/>
</dbReference>
<reference evidence="1 2" key="1">
    <citation type="submission" date="2018-11" db="EMBL/GenBank/DDBJ databases">
        <authorList>
            <person name="Vergara K.E."/>
            <person name="Bautista C."/>
        </authorList>
    </citation>
    <scope>NUCLEOTIDE SEQUENCE [LARGE SCALE GENOMIC DNA]</scope>
</reference>
<dbReference type="KEGG" id="vg:79674580"/>
<protein>
    <recommendedName>
        <fullName evidence="3">Tail protein</fullName>
    </recommendedName>
</protein>
<dbReference type="EMBL" id="MK138527">
    <property type="protein sequence ID" value="AZF89838.1"/>
    <property type="molecule type" value="Genomic_DNA"/>
</dbReference>
<evidence type="ECO:0000313" key="1">
    <source>
        <dbReference type="EMBL" id="AZF89838.1"/>
    </source>
</evidence>
<proteinExistence type="predicted"/>
<sequence>MAEVYSFAATIATWVDKTKENNDKAVRAYGMQILGRLIEISPVGDPRRWKINRAYAMARQHANKVNAAQRRKNGGKLKRGQKKHASVLISFKTKNGNVTFRQRGWAAKNYTGGRFRGNWQVTFDRPAVGAIDRVDKAGTATLAAGREVLAHYDSGEYGSIWFTNNVPYAQRLEYGWSKQAPAGIVRVVAAEINSKVKK</sequence>
<organism evidence="1 2">
    <name type="scientific">Escherichia phage vB_EcoS_PNS1</name>
    <dbReference type="NCBI Taxonomy" id="2488596"/>
    <lineage>
        <taxon>Viruses</taxon>
        <taxon>Duplodnaviria</taxon>
        <taxon>Heunggongvirae</taxon>
        <taxon>Uroviricota</taxon>
        <taxon>Caudoviricetes</taxon>
        <taxon>Dhillonvirus</taxon>
        <taxon>Dhillonvirus PNS1</taxon>
    </lineage>
</organism>
<dbReference type="GeneID" id="79674580"/>
<keyword evidence="2" id="KW-1185">Reference proteome</keyword>
<evidence type="ECO:0000313" key="2">
    <source>
        <dbReference type="Proteomes" id="UP000282414"/>
    </source>
</evidence>
<accession>A0A3G8F895</accession>
<evidence type="ECO:0008006" key="3">
    <source>
        <dbReference type="Google" id="ProtNLM"/>
    </source>
</evidence>